<evidence type="ECO:0000313" key="2">
    <source>
        <dbReference type="EMBL" id="KAJ4447768.1"/>
    </source>
</evidence>
<feature type="compositionally biased region" description="Basic residues" evidence="1">
    <location>
        <begin position="1"/>
        <end position="13"/>
    </location>
</feature>
<dbReference type="EMBL" id="JAJSOF020000005">
    <property type="protein sequence ID" value="KAJ4447768.1"/>
    <property type="molecule type" value="Genomic_DNA"/>
</dbReference>
<evidence type="ECO:0000256" key="1">
    <source>
        <dbReference type="SAM" id="MobiDB-lite"/>
    </source>
</evidence>
<reference evidence="2 3" key="1">
    <citation type="journal article" date="2022" name="Allergy">
        <title>Genome assembly and annotation of Periplaneta americana reveal a comprehensive cockroach allergen profile.</title>
        <authorList>
            <person name="Wang L."/>
            <person name="Xiong Q."/>
            <person name="Saelim N."/>
            <person name="Wang L."/>
            <person name="Nong W."/>
            <person name="Wan A.T."/>
            <person name="Shi M."/>
            <person name="Liu X."/>
            <person name="Cao Q."/>
            <person name="Hui J.H.L."/>
            <person name="Sookrung N."/>
            <person name="Leung T.F."/>
            <person name="Tungtrongchitr A."/>
            <person name="Tsui S.K.W."/>
        </authorList>
    </citation>
    <scope>NUCLEOTIDE SEQUENCE [LARGE SCALE GENOMIC DNA]</scope>
    <source>
        <strain evidence="2">PWHHKU_190912</strain>
    </source>
</reference>
<evidence type="ECO:0000313" key="3">
    <source>
        <dbReference type="Proteomes" id="UP001148838"/>
    </source>
</evidence>
<protein>
    <submittedName>
        <fullName evidence="2">Uncharacterized protein</fullName>
    </submittedName>
</protein>
<proteinExistence type="predicted"/>
<feature type="region of interest" description="Disordered" evidence="1">
    <location>
        <begin position="1"/>
        <end position="50"/>
    </location>
</feature>
<dbReference type="Gene3D" id="3.30.420.10">
    <property type="entry name" value="Ribonuclease H-like superfamily/Ribonuclease H"/>
    <property type="match status" value="1"/>
</dbReference>
<name>A0ABQ8TPI6_PERAM</name>
<dbReference type="PANTHER" id="PTHR47326">
    <property type="entry name" value="TRANSPOSABLE ELEMENT TC3 TRANSPOSASE-LIKE PROTEIN"/>
    <property type="match status" value="1"/>
</dbReference>
<organism evidence="2 3">
    <name type="scientific">Periplaneta americana</name>
    <name type="common">American cockroach</name>
    <name type="synonym">Blatta americana</name>
    <dbReference type="NCBI Taxonomy" id="6978"/>
    <lineage>
        <taxon>Eukaryota</taxon>
        <taxon>Metazoa</taxon>
        <taxon>Ecdysozoa</taxon>
        <taxon>Arthropoda</taxon>
        <taxon>Hexapoda</taxon>
        <taxon>Insecta</taxon>
        <taxon>Pterygota</taxon>
        <taxon>Neoptera</taxon>
        <taxon>Polyneoptera</taxon>
        <taxon>Dictyoptera</taxon>
        <taxon>Blattodea</taxon>
        <taxon>Blattoidea</taxon>
        <taxon>Blattidae</taxon>
        <taxon>Blattinae</taxon>
        <taxon>Periplaneta</taxon>
    </lineage>
</organism>
<sequence length="422" mass="48509">MKIRQSLKGRKKGKAVDRSTVSRWASRLSGKRGHANIRDTHRKDRTSTARSPDIVQRVNKMVVADKRVTVKELSLQVGIGEASMCRILKQLGLKKFDEDKEGIRAAVKENDIFSLSSDLKEIDNETVSSSGAKQRRSLIKEKLNDKPKNLCGFCSGNFEDDKHVIPRWGTWLRAKNFEQIARIVNEFSEENSLSIKAAQCVFIEKGLKEDLEYVDAHFTFVVDAIQQLEANSLSLGKRENPEKAANCDLNPRKSIARRSQQLRLPESTEYVVAWKRLKLHAYEIQLLHAIKPRDKISELFFFAEHINHTAYTDMLENFLFPQMEQTKTLVFKSSLNKMVHRLTLQEELNRRLPERFIGKNTPSPPRNLDLTSLDFFLTSLDFFLCGYVKHKVYSENIPNLVILKKRIRQAIASVTPDDLARL</sequence>
<accession>A0ABQ8TPI6</accession>
<dbReference type="PANTHER" id="PTHR47326:SF1">
    <property type="entry name" value="HTH PSQ-TYPE DOMAIN-CONTAINING PROTEIN"/>
    <property type="match status" value="1"/>
</dbReference>
<gene>
    <name evidence="2" type="ORF">ANN_09776</name>
</gene>
<dbReference type="Proteomes" id="UP001148838">
    <property type="component" value="Unassembled WGS sequence"/>
</dbReference>
<keyword evidence="3" id="KW-1185">Reference proteome</keyword>
<dbReference type="InterPro" id="IPR036397">
    <property type="entry name" value="RNaseH_sf"/>
</dbReference>
<comment type="caution">
    <text evidence="2">The sequence shown here is derived from an EMBL/GenBank/DDBJ whole genome shotgun (WGS) entry which is preliminary data.</text>
</comment>
<feature type="compositionally biased region" description="Basic and acidic residues" evidence="1">
    <location>
        <begin position="36"/>
        <end position="47"/>
    </location>
</feature>